<reference evidence="2 3" key="1">
    <citation type="journal article" date="2007" name="Nature">
        <title>Evolution of genes and genomes on the Drosophila phylogeny.</title>
        <authorList>
            <consortium name="Drosophila 12 Genomes Consortium"/>
            <person name="Clark A.G."/>
            <person name="Eisen M.B."/>
            <person name="Smith D.R."/>
            <person name="Bergman C.M."/>
            <person name="Oliver B."/>
            <person name="Markow T.A."/>
            <person name="Kaufman T.C."/>
            <person name="Kellis M."/>
            <person name="Gelbart W."/>
            <person name="Iyer V.N."/>
            <person name="Pollard D.A."/>
            <person name="Sackton T.B."/>
            <person name="Larracuente A.M."/>
            <person name="Singh N.D."/>
            <person name="Abad J.P."/>
            <person name="Abt D.N."/>
            <person name="Adryan B."/>
            <person name="Aguade M."/>
            <person name="Akashi H."/>
            <person name="Anderson W.W."/>
            <person name="Aquadro C.F."/>
            <person name="Ardell D.H."/>
            <person name="Arguello R."/>
            <person name="Artieri C.G."/>
            <person name="Barbash D.A."/>
            <person name="Barker D."/>
            <person name="Barsanti P."/>
            <person name="Batterham P."/>
            <person name="Batzoglou S."/>
            <person name="Begun D."/>
            <person name="Bhutkar A."/>
            <person name="Blanco E."/>
            <person name="Bosak S.A."/>
            <person name="Bradley R.K."/>
            <person name="Brand A.D."/>
            <person name="Brent M.R."/>
            <person name="Brooks A.N."/>
            <person name="Brown R.H."/>
            <person name="Butlin R.K."/>
            <person name="Caggese C."/>
            <person name="Calvi B.R."/>
            <person name="Bernardo de Carvalho A."/>
            <person name="Caspi A."/>
            <person name="Castrezana S."/>
            <person name="Celniker S.E."/>
            <person name="Chang J.L."/>
            <person name="Chapple C."/>
            <person name="Chatterji S."/>
            <person name="Chinwalla A."/>
            <person name="Civetta A."/>
            <person name="Clifton S.W."/>
            <person name="Comeron J.M."/>
            <person name="Costello J.C."/>
            <person name="Coyne J.A."/>
            <person name="Daub J."/>
            <person name="David R.G."/>
            <person name="Delcher A.L."/>
            <person name="Delehaunty K."/>
            <person name="Do C.B."/>
            <person name="Ebling H."/>
            <person name="Edwards K."/>
            <person name="Eickbush T."/>
            <person name="Evans J.D."/>
            <person name="Filipski A."/>
            <person name="Findeiss S."/>
            <person name="Freyhult E."/>
            <person name="Fulton L."/>
            <person name="Fulton R."/>
            <person name="Garcia A.C."/>
            <person name="Gardiner A."/>
            <person name="Garfield D.A."/>
            <person name="Garvin B.E."/>
            <person name="Gibson G."/>
            <person name="Gilbert D."/>
            <person name="Gnerre S."/>
            <person name="Godfrey J."/>
            <person name="Good R."/>
            <person name="Gotea V."/>
            <person name="Gravely B."/>
            <person name="Greenberg A.J."/>
            <person name="Griffiths-Jones S."/>
            <person name="Gross S."/>
            <person name="Guigo R."/>
            <person name="Gustafson E.A."/>
            <person name="Haerty W."/>
            <person name="Hahn M.W."/>
            <person name="Halligan D.L."/>
            <person name="Halpern A.L."/>
            <person name="Halter G.M."/>
            <person name="Han M.V."/>
            <person name="Heger A."/>
            <person name="Hillier L."/>
            <person name="Hinrichs A.S."/>
            <person name="Holmes I."/>
            <person name="Hoskins R.A."/>
            <person name="Hubisz M.J."/>
            <person name="Hultmark D."/>
            <person name="Huntley M.A."/>
            <person name="Jaffe D.B."/>
            <person name="Jagadeeshan S."/>
            <person name="Jeck W.R."/>
            <person name="Johnson J."/>
            <person name="Jones C.D."/>
            <person name="Jordan W.C."/>
            <person name="Karpen G.H."/>
            <person name="Kataoka E."/>
            <person name="Keightley P.D."/>
            <person name="Kheradpour P."/>
            <person name="Kirkness E.F."/>
            <person name="Koerich L.B."/>
            <person name="Kristiansen K."/>
            <person name="Kudrna D."/>
            <person name="Kulathinal R.J."/>
            <person name="Kumar S."/>
            <person name="Kwok R."/>
            <person name="Lander E."/>
            <person name="Langley C.H."/>
            <person name="Lapoint R."/>
            <person name="Lazzaro B.P."/>
            <person name="Lee S.J."/>
            <person name="Levesque L."/>
            <person name="Li R."/>
            <person name="Lin C.F."/>
            <person name="Lin M.F."/>
            <person name="Lindblad-Toh K."/>
            <person name="Llopart A."/>
            <person name="Long M."/>
            <person name="Low L."/>
            <person name="Lozovsky E."/>
            <person name="Lu J."/>
            <person name="Luo M."/>
            <person name="Machado C.A."/>
            <person name="Makalowski W."/>
            <person name="Marzo M."/>
            <person name="Matsuda M."/>
            <person name="Matzkin L."/>
            <person name="McAllister B."/>
            <person name="McBride C.S."/>
            <person name="McKernan B."/>
            <person name="McKernan K."/>
            <person name="Mendez-Lago M."/>
            <person name="Minx P."/>
            <person name="Mollenhauer M.U."/>
            <person name="Montooth K."/>
            <person name="Mount S.M."/>
            <person name="Mu X."/>
            <person name="Myers E."/>
            <person name="Negre B."/>
            <person name="Newfeld S."/>
            <person name="Nielsen R."/>
            <person name="Noor M.A."/>
            <person name="O'Grady P."/>
            <person name="Pachter L."/>
            <person name="Papaceit M."/>
            <person name="Parisi M.J."/>
            <person name="Parisi M."/>
            <person name="Parts L."/>
            <person name="Pedersen J.S."/>
            <person name="Pesole G."/>
            <person name="Phillippy A.M."/>
            <person name="Ponting C.P."/>
            <person name="Pop M."/>
            <person name="Porcelli D."/>
            <person name="Powell J.R."/>
            <person name="Prohaska S."/>
            <person name="Pruitt K."/>
            <person name="Puig M."/>
            <person name="Quesneville H."/>
            <person name="Ram K.R."/>
            <person name="Rand D."/>
            <person name="Rasmussen M.D."/>
            <person name="Reed L.K."/>
            <person name="Reenan R."/>
            <person name="Reily A."/>
            <person name="Remington K.A."/>
            <person name="Rieger T.T."/>
            <person name="Ritchie M.G."/>
            <person name="Robin C."/>
            <person name="Rogers Y.H."/>
            <person name="Rohde C."/>
            <person name="Rozas J."/>
            <person name="Rubenfield M.J."/>
            <person name="Ruiz A."/>
            <person name="Russo S."/>
            <person name="Salzberg S.L."/>
            <person name="Sanchez-Gracia A."/>
            <person name="Saranga D.J."/>
            <person name="Sato H."/>
            <person name="Schaeffer S.W."/>
            <person name="Schatz M.C."/>
            <person name="Schlenke T."/>
            <person name="Schwartz R."/>
            <person name="Segarra C."/>
            <person name="Singh R.S."/>
            <person name="Sirot L."/>
            <person name="Sirota M."/>
            <person name="Sisneros N.B."/>
            <person name="Smith C.D."/>
            <person name="Smith T.F."/>
            <person name="Spieth J."/>
            <person name="Stage D.E."/>
            <person name="Stark A."/>
            <person name="Stephan W."/>
            <person name="Strausberg R.L."/>
            <person name="Strempel S."/>
            <person name="Sturgill D."/>
            <person name="Sutton G."/>
            <person name="Sutton G.G."/>
            <person name="Tao W."/>
            <person name="Teichmann S."/>
            <person name="Tobari Y.N."/>
            <person name="Tomimura Y."/>
            <person name="Tsolas J.M."/>
            <person name="Valente V.L."/>
            <person name="Venter E."/>
            <person name="Venter J.C."/>
            <person name="Vicario S."/>
            <person name="Vieira F.G."/>
            <person name="Vilella A.J."/>
            <person name="Villasante A."/>
            <person name="Walenz B."/>
            <person name="Wang J."/>
            <person name="Wasserman M."/>
            <person name="Watts T."/>
            <person name="Wilson D."/>
            <person name="Wilson R.K."/>
            <person name="Wing R.A."/>
            <person name="Wolfner M.F."/>
            <person name="Wong A."/>
            <person name="Wong G.K."/>
            <person name="Wu C.I."/>
            <person name="Wu G."/>
            <person name="Yamamoto D."/>
            <person name="Yang H.P."/>
            <person name="Yang S.P."/>
            <person name="Yorke J.A."/>
            <person name="Yoshida K."/>
            <person name="Zdobnov E."/>
            <person name="Zhang P."/>
            <person name="Zhang Y."/>
            <person name="Zimin A.V."/>
            <person name="Baldwin J."/>
            <person name="Abdouelleil A."/>
            <person name="Abdulkadir J."/>
            <person name="Abebe A."/>
            <person name="Abera B."/>
            <person name="Abreu J."/>
            <person name="Acer S.C."/>
            <person name="Aftuck L."/>
            <person name="Alexander A."/>
            <person name="An P."/>
            <person name="Anderson E."/>
            <person name="Anderson S."/>
            <person name="Arachi H."/>
            <person name="Azer M."/>
            <person name="Bachantsang P."/>
            <person name="Barry A."/>
            <person name="Bayul T."/>
            <person name="Berlin A."/>
            <person name="Bessette D."/>
            <person name="Bloom T."/>
            <person name="Blye J."/>
            <person name="Boguslavskiy L."/>
            <person name="Bonnet C."/>
            <person name="Boukhgalter B."/>
            <person name="Bourzgui I."/>
            <person name="Brown A."/>
            <person name="Cahill P."/>
            <person name="Channer S."/>
            <person name="Cheshatsang Y."/>
            <person name="Chuda L."/>
            <person name="Citroen M."/>
            <person name="Collymore A."/>
            <person name="Cooke P."/>
            <person name="Costello M."/>
            <person name="D'Aco K."/>
            <person name="Daza R."/>
            <person name="De Haan G."/>
            <person name="DeGray S."/>
            <person name="DeMaso C."/>
            <person name="Dhargay N."/>
            <person name="Dooley K."/>
            <person name="Dooley E."/>
            <person name="Doricent M."/>
            <person name="Dorje P."/>
            <person name="Dorjee K."/>
            <person name="Dupes A."/>
            <person name="Elong R."/>
            <person name="Falk J."/>
            <person name="Farina A."/>
            <person name="Faro S."/>
            <person name="Ferguson D."/>
            <person name="Fisher S."/>
            <person name="Foley C.D."/>
            <person name="Franke A."/>
            <person name="Friedrich D."/>
            <person name="Gadbois L."/>
            <person name="Gearin G."/>
            <person name="Gearin C.R."/>
            <person name="Giannoukos G."/>
            <person name="Goode T."/>
            <person name="Graham J."/>
            <person name="Grandbois E."/>
            <person name="Grewal S."/>
            <person name="Gyaltsen K."/>
            <person name="Hafez N."/>
            <person name="Hagos B."/>
            <person name="Hall J."/>
            <person name="Henson C."/>
            <person name="Hollinger A."/>
            <person name="Honan T."/>
            <person name="Huard M.D."/>
            <person name="Hughes L."/>
            <person name="Hurhula B."/>
            <person name="Husby M.E."/>
            <person name="Kamat A."/>
            <person name="Kanga B."/>
            <person name="Kashin S."/>
            <person name="Khazanovich D."/>
            <person name="Kisner P."/>
            <person name="Lance K."/>
            <person name="Lara M."/>
            <person name="Lee W."/>
            <person name="Lennon N."/>
            <person name="Letendre F."/>
            <person name="LeVine R."/>
            <person name="Lipovsky A."/>
            <person name="Liu X."/>
            <person name="Liu J."/>
            <person name="Liu S."/>
            <person name="Lokyitsang T."/>
            <person name="Lokyitsang Y."/>
            <person name="Lubonja R."/>
            <person name="Lui A."/>
            <person name="MacDonald P."/>
            <person name="Magnisalis V."/>
            <person name="Maru K."/>
            <person name="Matthews C."/>
            <person name="McCusker W."/>
            <person name="McDonough S."/>
            <person name="Mehta T."/>
            <person name="Meldrim J."/>
            <person name="Meneus L."/>
            <person name="Mihai O."/>
            <person name="Mihalev A."/>
            <person name="Mihova T."/>
            <person name="Mittelman R."/>
            <person name="Mlenga V."/>
            <person name="Montmayeur A."/>
            <person name="Mulrain L."/>
            <person name="Navidi A."/>
            <person name="Naylor J."/>
            <person name="Negash T."/>
            <person name="Nguyen T."/>
            <person name="Nguyen N."/>
            <person name="Nicol R."/>
            <person name="Norbu C."/>
            <person name="Norbu N."/>
            <person name="Novod N."/>
            <person name="O'Neill B."/>
            <person name="Osman S."/>
            <person name="Markiewicz E."/>
            <person name="Oyono O.L."/>
            <person name="Patti C."/>
            <person name="Phunkhang P."/>
            <person name="Pierre F."/>
            <person name="Priest M."/>
            <person name="Raghuraman S."/>
            <person name="Rege F."/>
            <person name="Reyes R."/>
            <person name="Rise C."/>
            <person name="Rogov P."/>
            <person name="Ross K."/>
            <person name="Ryan E."/>
            <person name="Settipalli S."/>
            <person name="Shea T."/>
            <person name="Sherpa N."/>
            <person name="Shi L."/>
            <person name="Shih D."/>
            <person name="Sparrow T."/>
            <person name="Spaulding J."/>
            <person name="Stalker J."/>
            <person name="Stange-Thomann N."/>
            <person name="Stavropoulos S."/>
            <person name="Stone C."/>
            <person name="Strader C."/>
            <person name="Tesfaye S."/>
            <person name="Thomson T."/>
            <person name="Thoulutsang Y."/>
            <person name="Thoulutsang D."/>
            <person name="Topham K."/>
            <person name="Topping I."/>
            <person name="Tsamla T."/>
            <person name="Vassiliev H."/>
            <person name="Vo A."/>
            <person name="Wangchuk T."/>
            <person name="Wangdi T."/>
            <person name="Weiand M."/>
            <person name="Wilkinson J."/>
            <person name="Wilson A."/>
            <person name="Yadav S."/>
            <person name="Young G."/>
            <person name="Yu Q."/>
            <person name="Zembek L."/>
            <person name="Zhong D."/>
            <person name="Zimmer A."/>
            <person name="Zwirko Z."/>
            <person name="Jaffe D.B."/>
            <person name="Alvarez P."/>
            <person name="Brockman W."/>
            <person name="Butler J."/>
            <person name="Chin C."/>
            <person name="Gnerre S."/>
            <person name="Grabherr M."/>
            <person name="Kleber M."/>
            <person name="Mauceli E."/>
            <person name="MacCallum I."/>
        </authorList>
    </citation>
    <scope>NUCLEOTIDE SEQUENCE [LARGE SCALE GENOMIC DNA]</scope>
    <source>
        <strain evidence="3">Tai18E2 / Tucson 14021-0261.01</strain>
    </source>
</reference>
<feature type="non-terminal residue" evidence="2">
    <location>
        <position position="1"/>
    </location>
</feature>
<dbReference type="OrthoDB" id="7862721at2759"/>
<feature type="region of interest" description="Disordered" evidence="1">
    <location>
        <begin position="43"/>
        <end position="76"/>
    </location>
</feature>
<evidence type="ECO:0000313" key="3">
    <source>
        <dbReference type="Proteomes" id="UP000002282"/>
    </source>
</evidence>
<organism evidence="2 3">
    <name type="scientific">Drosophila yakuba</name>
    <name type="common">Fruit fly</name>
    <dbReference type="NCBI Taxonomy" id="7245"/>
    <lineage>
        <taxon>Eukaryota</taxon>
        <taxon>Metazoa</taxon>
        <taxon>Ecdysozoa</taxon>
        <taxon>Arthropoda</taxon>
        <taxon>Hexapoda</taxon>
        <taxon>Insecta</taxon>
        <taxon>Pterygota</taxon>
        <taxon>Neoptera</taxon>
        <taxon>Endopterygota</taxon>
        <taxon>Diptera</taxon>
        <taxon>Brachycera</taxon>
        <taxon>Muscomorpha</taxon>
        <taxon>Ephydroidea</taxon>
        <taxon>Drosophilidae</taxon>
        <taxon>Drosophila</taxon>
        <taxon>Sophophora</taxon>
    </lineage>
</organism>
<reference evidence="2 3" key="2">
    <citation type="journal article" date="2007" name="PLoS Biol.">
        <title>Principles of genome evolution in the Drosophila melanogaster species group.</title>
        <authorList>
            <person name="Ranz J.M."/>
            <person name="Maurin D."/>
            <person name="Chan Y.S."/>
            <person name="von Grotthuss M."/>
            <person name="Hillier L.W."/>
            <person name="Roote J."/>
            <person name="Ashburner M."/>
            <person name="Bergman C.M."/>
        </authorList>
    </citation>
    <scope>NUCLEOTIDE SEQUENCE [LARGE SCALE GENOMIC DNA]</scope>
    <source>
        <strain evidence="3">Tai18E2 / Tucson 14021-0261.01</strain>
    </source>
</reference>
<protein>
    <submittedName>
        <fullName evidence="2">Uncharacterized protein</fullName>
    </submittedName>
</protein>
<name>B4Q074_DROYA</name>
<dbReference type="HOGENOM" id="CLU_2888215_0_0_1"/>
<dbReference type="KEGG" id="dya:Dyak_GE16865"/>
<proteinExistence type="predicted"/>
<evidence type="ECO:0000313" key="2">
    <source>
        <dbReference type="EMBL" id="EDX01226.2"/>
    </source>
</evidence>
<gene>
    <name evidence="2" type="primary">Dyak\GE16865</name>
    <name evidence="2" type="synonym">dyak_GLEANR_18246</name>
    <name evidence="2" type="synonym">GE16865</name>
    <name evidence="2" type="ORF">Dyak_GE16865</name>
</gene>
<evidence type="ECO:0000256" key="1">
    <source>
        <dbReference type="SAM" id="MobiDB-lite"/>
    </source>
</evidence>
<dbReference type="EMBL" id="CM000162">
    <property type="protein sequence ID" value="EDX01226.2"/>
    <property type="molecule type" value="Genomic_DNA"/>
</dbReference>
<dbReference type="Proteomes" id="UP000002282">
    <property type="component" value="Chromosome X"/>
</dbReference>
<sequence>VDHQRDVDRFMLNMRILLQRQRTDFNLGAGDSIDVWNWREPSLPTGLMGEGDGDGDGYGDDVNANDRPLRALPPTA</sequence>
<keyword evidence="3" id="KW-1185">Reference proteome</keyword>
<accession>B4Q074</accession>
<dbReference type="AlphaFoldDB" id="B4Q074"/>